<accession>A0ABX0ZLA3</accession>
<proteinExistence type="predicted"/>
<comment type="caution">
    <text evidence="1">The sequence shown here is derived from an EMBL/GenBank/DDBJ whole genome shotgun (WGS) entry which is preliminary data.</text>
</comment>
<keyword evidence="2" id="KW-1185">Reference proteome</keyword>
<protein>
    <submittedName>
        <fullName evidence="1">Uncharacterized protein</fullName>
    </submittedName>
</protein>
<sequence length="55" mass="5768">MTNPQSPETALAVLAAARAFGPDVRKVVRRVLAAGVRLGATELSRSGRGHREGGR</sequence>
<dbReference type="Proteomes" id="UP000734511">
    <property type="component" value="Unassembled WGS sequence"/>
</dbReference>
<gene>
    <name evidence="1" type="ORF">HCN08_07715</name>
</gene>
<evidence type="ECO:0000313" key="2">
    <source>
        <dbReference type="Proteomes" id="UP000734511"/>
    </source>
</evidence>
<organism evidence="1 2">
    <name type="scientific">Actinacidiphila epipremni</name>
    <dbReference type="NCBI Taxonomy" id="2053013"/>
    <lineage>
        <taxon>Bacteria</taxon>
        <taxon>Bacillati</taxon>
        <taxon>Actinomycetota</taxon>
        <taxon>Actinomycetes</taxon>
        <taxon>Kitasatosporales</taxon>
        <taxon>Streptomycetaceae</taxon>
        <taxon>Actinacidiphila</taxon>
    </lineage>
</organism>
<evidence type="ECO:0000313" key="1">
    <source>
        <dbReference type="EMBL" id="NJP43287.1"/>
    </source>
</evidence>
<dbReference type="RefSeq" id="WP_167982079.1">
    <property type="nucleotide sequence ID" value="NZ_JAATEJ010000004.1"/>
</dbReference>
<reference evidence="1 2" key="1">
    <citation type="submission" date="2020-03" db="EMBL/GenBank/DDBJ databases">
        <title>WGS of actinomycetes isolated from Thailand.</title>
        <authorList>
            <person name="Thawai C."/>
        </authorList>
    </citation>
    <scope>NUCLEOTIDE SEQUENCE [LARGE SCALE GENOMIC DNA]</scope>
    <source>
        <strain evidence="1 2">PRB2-1</strain>
    </source>
</reference>
<name>A0ABX0ZLA3_9ACTN</name>
<dbReference type="EMBL" id="JAATEJ010000004">
    <property type="protein sequence ID" value="NJP43287.1"/>
    <property type="molecule type" value="Genomic_DNA"/>
</dbReference>